<organism evidence="15 16">
    <name type="scientific">Naumovozyma dairenensis (strain ATCC 10597 / BCRC 20456 / CBS 421 / NBRC 0211 / NRRL Y-12639)</name>
    <name type="common">Saccharomyces dairenensis</name>
    <dbReference type="NCBI Taxonomy" id="1071378"/>
    <lineage>
        <taxon>Eukaryota</taxon>
        <taxon>Fungi</taxon>
        <taxon>Dikarya</taxon>
        <taxon>Ascomycota</taxon>
        <taxon>Saccharomycotina</taxon>
        <taxon>Saccharomycetes</taxon>
        <taxon>Saccharomycetales</taxon>
        <taxon>Saccharomycetaceae</taxon>
        <taxon>Naumovozyma</taxon>
    </lineage>
</organism>
<keyword evidence="5 13" id="KW-0378">Hydrolase</keyword>
<sequence length="606" mass="70100">MVQRTKLTKTGKGATKKDYQNNNDKANETKSWKNTSIIVACLAICTYFYQSDFLKGNRQQFHYEVPTLNRFDEIKSTKDQIETMFLQSWLDYSTKGGWGYDIYHPLSHTAKNMPQSNQPLGWIIVDSIDTIMLMYNSTSLYKDIFQNEILRIENWIKNDLSYKDIDSEVNVFETTIRMLGGLLSAYHLSSLEFQIPGSNPTIYLEKAIELADCLTPAFIQSPTGIPYSSINLKTGQAIKNHQDNGASSTAEFTTLQLEFKYLAYLTKNKTYWELVENVFPPLYHNNDILSQDKLDGLVPIYTFPDTGHFFTENIRLGSRGDSFYEYLSKQFLQTNQPLYNILYRHSVNGIKRHLVNKTHTSNELTYISEKPMGLTAPSSPKMDHLVCFLGGTMAMGATRGLPINKARVQPWWIDAKDDMESDWLLAQELTRTCYEMYHQSPSGLAPEIVVFNDGSVQYEFDEDQDFIVKPLDRHCLQRPETVESIMFMYHLSSNEEEDDEAKKYQYRKWGQEILNSFNDNSCIDCEIPSEKRFTSLDDCWSIPTVKRDNLESFWLAETLKYLYLLFDDEFDTTKLTQWVFTTEAHPLPVLSPEELTNMGLTTTWSL</sequence>
<feature type="binding site" evidence="11">
    <location>
        <position position="582"/>
    </location>
    <ligand>
        <name>Ca(2+)</name>
        <dbReference type="ChEBI" id="CHEBI:29108"/>
    </ligand>
</feature>
<evidence type="ECO:0000256" key="7">
    <source>
        <dbReference type="ARBA" id="ARBA00023157"/>
    </source>
</evidence>
<dbReference type="Gene3D" id="1.50.10.10">
    <property type="match status" value="1"/>
</dbReference>
<dbReference type="EMBL" id="HE580276">
    <property type="protein sequence ID" value="CCD27179.1"/>
    <property type="molecule type" value="Genomic_DNA"/>
</dbReference>
<evidence type="ECO:0000256" key="5">
    <source>
        <dbReference type="ARBA" id="ARBA00022801"/>
    </source>
</evidence>
<dbReference type="GO" id="GO:0004571">
    <property type="term" value="F:mannosyl-oligosaccharide 1,2-alpha-mannosidase activity"/>
    <property type="evidence" value="ECO:0007669"/>
    <property type="project" value="UniProtKB-EC"/>
</dbReference>
<evidence type="ECO:0000256" key="12">
    <source>
        <dbReference type="PIRSR" id="PIRSR601382-3"/>
    </source>
</evidence>
<dbReference type="SUPFAM" id="SSF48225">
    <property type="entry name" value="Seven-hairpin glycosidases"/>
    <property type="match status" value="1"/>
</dbReference>
<evidence type="ECO:0000256" key="14">
    <source>
        <dbReference type="SAM" id="MobiDB-lite"/>
    </source>
</evidence>
<dbReference type="KEGG" id="ndi:NDAI_0J02870"/>
<evidence type="ECO:0000256" key="6">
    <source>
        <dbReference type="ARBA" id="ARBA00022837"/>
    </source>
</evidence>
<reference evidence="15 16" key="1">
    <citation type="journal article" date="2011" name="Proc. Natl. Acad. Sci. U.S.A.">
        <title>Evolutionary erosion of yeast sex chromosomes by mating-type switching accidents.</title>
        <authorList>
            <person name="Gordon J.L."/>
            <person name="Armisen D."/>
            <person name="Proux-Wera E."/>
            <person name="Oheigeartaigh S.S."/>
            <person name="Byrne K.P."/>
            <person name="Wolfe K.H."/>
        </authorList>
    </citation>
    <scope>NUCLEOTIDE SEQUENCE [LARGE SCALE GENOMIC DNA]</scope>
    <source>
        <strain evidence="16">ATCC 10597 / BCRC 20456 / CBS 421 / NBRC 0211 / NRRL Y-12639</strain>
    </source>
</reference>
<comment type="similarity">
    <text evidence="3 13">Belongs to the glycosyl hydrolase 47 family.</text>
</comment>
<dbReference type="OrthoDB" id="8118055at2759"/>
<dbReference type="GO" id="GO:0005975">
    <property type="term" value="P:carbohydrate metabolic process"/>
    <property type="evidence" value="ECO:0007669"/>
    <property type="project" value="InterPro"/>
</dbReference>
<dbReference type="InterPro" id="IPR012341">
    <property type="entry name" value="6hp_glycosidase-like_sf"/>
</dbReference>
<dbReference type="STRING" id="1071378.G0WHA1"/>
<dbReference type="Pfam" id="PF01532">
    <property type="entry name" value="Glyco_hydro_47"/>
    <property type="match status" value="1"/>
</dbReference>
<dbReference type="GO" id="GO:0005509">
    <property type="term" value="F:calcium ion binding"/>
    <property type="evidence" value="ECO:0007669"/>
    <property type="project" value="EnsemblFungi"/>
</dbReference>
<feature type="active site" description="Proton donor" evidence="10">
    <location>
        <position position="173"/>
    </location>
</feature>
<dbReference type="InterPro" id="IPR050749">
    <property type="entry name" value="Glycosyl_Hydrolase_47"/>
</dbReference>
<dbReference type="PANTHER" id="PTHR11742:SF55">
    <property type="entry name" value="ENDOPLASMIC RETICULUM MANNOSYL-OLIGOSACCHARIDE 1,2-ALPHA-MANNOSIDASE"/>
    <property type="match status" value="1"/>
</dbReference>
<evidence type="ECO:0000256" key="11">
    <source>
        <dbReference type="PIRSR" id="PIRSR601382-2"/>
    </source>
</evidence>
<keyword evidence="7 12" id="KW-1015">Disulfide bond</keyword>
<evidence type="ECO:0000313" key="15">
    <source>
        <dbReference type="EMBL" id="CCD27179.1"/>
    </source>
</evidence>
<accession>G0WHA1</accession>
<evidence type="ECO:0000256" key="3">
    <source>
        <dbReference type="ARBA" id="ARBA00007658"/>
    </source>
</evidence>
<evidence type="ECO:0000256" key="2">
    <source>
        <dbReference type="ARBA" id="ARBA00004922"/>
    </source>
</evidence>
<dbReference type="eggNOG" id="KOG2431">
    <property type="taxonomic scope" value="Eukaryota"/>
</dbReference>
<dbReference type="HOGENOM" id="CLU_003818_3_0_1"/>
<dbReference type="PANTHER" id="PTHR11742">
    <property type="entry name" value="MANNOSYL-OLIGOSACCHARIDE ALPHA-1,2-MANNOSIDASE-RELATED"/>
    <property type="match status" value="1"/>
</dbReference>
<evidence type="ECO:0000256" key="10">
    <source>
        <dbReference type="PIRSR" id="PIRSR601382-1"/>
    </source>
</evidence>
<feature type="active site" evidence="10">
    <location>
        <position position="321"/>
    </location>
</feature>
<feature type="disulfide bond" evidence="12">
    <location>
        <begin position="387"/>
        <end position="433"/>
    </location>
</feature>
<protein>
    <recommendedName>
        <fullName evidence="13">alpha-1,2-Mannosidase</fullName>
        <ecNumber evidence="13">3.2.1.-</ecNumber>
    </recommendedName>
</protein>
<proteinExistence type="inferred from homology"/>
<evidence type="ECO:0000313" key="16">
    <source>
        <dbReference type="Proteomes" id="UP000000689"/>
    </source>
</evidence>
<dbReference type="AlphaFoldDB" id="G0WHA1"/>
<evidence type="ECO:0000256" key="8">
    <source>
        <dbReference type="ARBA" id="ARBA00047669"/>
    </source>
</evidence>
<evidence type="ECO:0000256" key="1">
    <source>
        <dbReference type="ARBA" id="ARBA00001913"/>
    </source>
</evidence>
<dbReference type="PRINTS" id="PR00747">
    <property type="entry name" value="GLYHDRLASE47"/>
</dbReference>
<evidence type="ECO:0000256" key="13">
    <source>
        <dbReference type="RuleBase" id="RU361193"/>
    </source>
</evidence>
<evidence type="ECO:0000256" key="9">
    <source>
        <dbReference type="ARBA" id="ARBA00048605"/>
    </source>
</evidence>
<comment type="catalytic activity">
    <reaction evidence="8">
        <text>N(4)-(alpha-D-Man-(1-&gt;2)-alpha-D-Man-(1-&gt;2)-alpha-D-Man-(1-&gt;3)-[alpha-D-Man-(1-&gt;3)-[alpha-D-Man-(1-&gt;2)-alpha-D-Man-(1-&gt;6)]-alpha-D-Man-(1-&gt;6)]-beta-D-Man-(1-&gt;4)-beta-D-GlcNAc-(1-&gt;4)-beta-D-GlcNAc)-L-asparaginyl-[protein] (N-glucan mannose isomer 8A1,2,3B1,3) + 3 H2O = N(4)-(alpha-D-Man-(1-&gt;3)-[alpha-D-Man-(1-&gt;3)-[alpha-D-Man-(1-&gt;6)]-alpha-D-Man-(1-&gt;6)]-beta-D-Man-(1-&gt;4)-beta-D-GlcNAc-(1-&gt;4)-beta-D-GlcNAc)-L-asparaginyl-[protein] (N-glucan mannose isomer 5A1,2) + 3 beta-D-mannose</text>
        <dbReference type="Rhea" id="RHEA:56028"/>
        <dbReference type="Rhea" id="RHEA-COMP:14358"/>
        <dbReference type="Rhea" id="RHEA-COMP:14367"/>
        <dbReference type="ChEBI" id="CHEBI:15377"/>
        <dbReference type="ChEBI" id="CHEBI:28563"/>
        <dbReference type="ChEBI" id="CHEBI:59087"/>
        <dbReference type="ChEBI" id="CHEBI:60628"/>
        <dbReference type="EC" id="3.2.1.113"/>
    </reaction>
</comment>
<comment type="pathway">
    <text evidence="2">Protein modification; protein glycosylation.</text>
</comment>
<dbReference type="EC" id="3.2.1.-" evidence="13"/>
<feature type="compositionally biased region" description="Basic and acidic residues" evidence="14">
    <location>
        <begin position="15"/>
        <end position="26"/>
    </location>
</feature>
<comment type="catalytic activity">
    <reaction evidence="9">
        <text>N(4)-(alpha-D-Man-(1-&gt;2)-alpha-D-Man-(1-&gt;2)-alpha-D-Man-(1-&gt;3)-[alpha-D-Man-(1-&gt;2)-alpha-D-Man-(1-&gt;3)-[alpha-D-Man-(1-&gt;2)-alpha-D-Man-(1-&gt;6)]-alpha-D-Man-(1-&gt;6)]-beta-D-Man-(1-&gt;4)-beta-D-GlcNAc-(1-&gt;4)-beta-D-GlcNAc)-L-asparaginyl-[protein] (N-glucan mannose isomer 9A1,2,3B1,2,3) + 4 H2O = N(4)-(alpha-D-Man-(1-&gt;3)-[alpha-D-Man-(1-&gt;3)-[alpha-D-Man-(1-&gt;6)]-alpha-D-Man-(1-&gt;6)]-beta-D-Man-(1-&gt;4)-beta-D-GlcNAc-(1-&gt;4)-beta-D-GlcNAc)-L-asparaginyl-[protein] (N-glucan mannose isomer 5A1,2) + 4 beta-D-mannose</text>
        <dbReference type="Rhea" id="RHEA:56008"/>
        <dbReference type="Rhea" id="RHEA-COMP:14356"/>
        <dbReference type="Rhea" id="RHEA-COMP:14367"/>
        <dbReference type="ChEBI" id="CHEBI:15377"/>
        <dbReference type="ChEBI" id="CHEBI:28563"/>
        <dbReference type="ChEBI" id="CHEBI:59087"/>
        <dbReference type="ChEBI" id="CHEBI:139493"/>
        <dbReference type="EC" id="3.2.1.113"/>
    </reaction>
</comment>
<keyword evidence="16" id="KW-1185">Reference proteome</keyword>
<dbReference type="GO" id="GO:0016020">
    <property type="term" value="C:membrane"/>
    <property type="evidence" value="ECO:0007669"/>
    <property type="project" value="InterPro"/>
</dbReference>
<dbReference type="GO" id="GO:0036503">
    <property type="term" value="P:ERAD pathway"/>
    <property type="evidence" value="ECO:0007669"/>
    <property type="project" value="EnsemblFungi"/>
</dbReference>
<dbReference type="GeneID" id="11494594"/>
<keyword evidence="13" id="KW-0326">Glycosidase</keyword>
<feature type="active site" evidence="10">
    <location>
        <position position="480"/>
    </location>
</feature>
<feature type="active site" description="Proton donor" evidence="10">
    <location>
        <position position="447"/>
    </location>
</feature>
<dbReference type="GO" id="GO:0005783">
    <property type="term" value="C:endoplasmic reticulum"/>
    <property type="evidence" value="ECO:0007669"/>
    <property type="project" value="EnsemblFungi"/>
</dbReference>
<keyword evidence="4 11" id="KW-0479">Metal-binding</keyword>
<name>G0WHA1_NAUDC</name>
<dbReference type="Proteomes" id="UP000000689">
    <property type="component" value="Chromosome 10"/>
</dbReference>
<dbReference type="InterPro" id="IPR036026">
    <property type="entry name" value="Seven-hairpin_glycosidases"/>
</dbReference>
<comment type="cofactor">
    <cofactor evidence="1 11">
        <name>Ca(2+)</name>
        <dbReference type="ChEBI" id="CHEBI:29108"/>
    </cofactor>
</comment>
<gene>
    <name evidence="15" type="primary">NDAI0J02870</name>
    <name evidence="15" type="ordered locus">NDAI_0J02870</name>
</gene>
<evidence type="ECO:0000256" key="4">
    <source>
        <dbReference type="ARBA" id="ARBA00022723"/>
    </source>
</evidence>
<dbReference type="RefSeq" id="XP_003672422.1">
    <property type="nucleotide sequence ID" value="XM_003672374.1"/>
</dbReference>
<dbReference type="InterPro" id="IPR001382">
    <property type="entry name" value="Glyco_hydro_47"/>
</dbReference>
<feature type="region of interest" description="Disordered" evidence="14">
    <location>
        <begin position="1"/>
        <end position="26"/>
    </location>
</feature>
<keyword evidence="6 11" id="KW-0106">Calcium</keyword>
<dbReference type="OMA" id="PIWPQAE"/>